<reference evidence="7 8" key="1">
    <citation type="journal article" date="2013" name="Genome Announc.">
        <title>Draft Genome Sequence of 'Candidatus Halobonum tyrrellensis' Strain G22, Isolated from the Hypersaline Waters of Lake Tyrrell, Australia.</title>
        <authorList>
            <person name="Ugalde J.A."/>
            <person name="Narasingarao P."/>
            <person name="Kuo S."/>
            <person name="Podell S."/>
            <person name="Allen E.E."/>
        </authorList>
    </citation>
    <scope>NUCLEOTIDE SEQUENCE [LARGE SCALE GENOMIC DNA]</scope>
    <source>
        <strain evidence="7 8">G22</strain>
    </source>
</reference>
<dbReference type="PANTHER" id="PTHR43370">
    <property type="entry name" value="SUGAR ABC TRANSPORTER INTEGRAL MEMBRANE PROTEIN-RELATED"/>
    <property type="match status" value="1"/>
</dbReference>
<dbReference type="Pfam" id="PF02653">
    <property type="entry name" value="BPD_transp_2"/>
    <property type="match status" value="1"/>
</dbReference>
<keyword evidence="5 6" id="KW-0472">Membrane</keyword>
<feature type="transmembrane region" description="Helical" evidence="6">
    <location>
        <begin position="76"/>
        <end position="95"/>
    </location>
</feature>
<feature type="transmembrane region" description="Helical" evidence="6">
    <location>
        <begin position="314"/>
        <end position="340"/>
    </location>
</feature>
<comment type="caution">
    <text evidence="7">The sequence shown here is derived from an EMBL/GenBank/DDBJ whole genome shotgun (WGS) entry which is preliminary data.</text>
</comment>
<dbReference type="PATRIC" id="fig|1324957.4.peg.485"/>
<dbReference type="InterPro" id="IPR001851">
    <property type="entry name" value="ABC_transp_permease"/>
</dbReference>
<dbReference type="Proteomes" id="UP000017840">
    <property type="component" value="Unassembled WGS sequence"/>
</dbReference>
<keyword evidence="2" id="KW-1003">Cell membrane</keyword>
<gene>
    <name evidence="7" type="ORF">K933_02391</name>
</gene>
<organism evidence="7 8">
    <name type="scientific">Candidatus Halobonum tyrrellensis G22</name>
    <dbReference type="NCBI Taxonomy" id="1324957"/>
    <lineage>
        <taxon>Archaea</taxon>
        <taxon>Methanobacteriati</taxon>
        <taxon>Methanobacteriota</taxon>
        <taxon>Stenosarchaea group</taxon>
        <taxon>Halobacteria</taxon>
        <taxon>Halobacteriales</taxon>
        <taxon>Haloferacaceae</taxon>
        <taxon>Candidatus Halobonum</taxon>
    </lineage>
</organism>
<feature type="transmembrane region" description="Helical" evidence="6">
    <location>
        <begin position="193"/>
        <end position="210"/>
    </location>
</feature>
<accession>V4HGH6</accession>
<dbReference type="GO" id="GO:0005886">
    <property type="term" value="C:plasma membrane"/>
    <property type="evidence" value="ECO:0007669"/>
    <property type="project" value="UniProtKB-SubCell"/>
</dbReference>
<comment type="subcellular location">
    <subcellularLocation>
        <location evidence="1">Cell membrane</location>
        <topology evidence="1">Multi-pass membrane protein</topology>
    </subcellularLocation>
</comment>
<name>V4HGH6_9EURY</name>
<dbReference type="RefSeq" id="WP_023393070.1">
    <property type="nucleotide sequence ID" value="NZ_ASGZ01000005.1"/>
</dbReference>
<evidence type="ECO:0000313" key="7">
    <source>
        <dbReference type="EMBL" id="ESP89795.1"/>
    </source>
</evidence>
<feature type="transmembrane region" description="Helical" evidence="6">
    <location>
        <begin position="107"/>
        <end position="130"/>
    </location>
</feature>
<sequence>MSASSSAADYARRNPLTVGGAALLVVVAAAFVVAFDVPLADLLTVGTLQRSLRAAMPIALAAVGGLYAEKSGVFNIGLEGFMIFGALTGAAGAWLASGGDSVGQADLWVGILAAVVVCTLLTVGFAVLTVTFEADQIVAGLAVWFLGLGFGPFTATVIWGGVSSPSLPNVDDVTVPLLADLPVVGELLFDTSPLLWITVLVVVVAWVVLYRTRYGYWVQAAGENPEALDTAGVDVNRVRYAAVVVSGALAGLGGAVLSVGIGSGFTGTGVTMVDGRGWIAIVAYLFGNYNPLGAFGASLLFGAMDMLQIQFQTIGVSLPGSIVGLFPYVAVLVVLTLVGYTRVPAAVGEPYDTEQ</sequence>
<dbReference type="eggNOG" id="arCOG00261">
    <property type="taxonomic scope" value="Archaea"/>
</dbReference>
<feature type="transmembrane region" description="Helical" evidence="6">
    <location>
        <begin position="50"/>
        <end position="69"/>
    </location>
</feature>
<dbReference type="CDD" id="cd06580">
    <property type="entry name" value="TM_PBP1_transp_TpRbsC_like"/>
    <property type="match status" value="1"/>
</dbReference>
<protein>
    <submittedName>
        <fullName evidence="7">Inner-membrane translocator</fullName>
    </submittedName>
</protein>
<dbReference type="EMBL" id="ASGZ01000005">
    <property type="protein sequence ID" value="ESP89795.1"/>
    <property type="molecule type" value="Genomic_DNA"/>
</dbReference>
<dbReference type="AlphaFoldDB" id="V4HGH6"/>
<evidence type="ECO:0000256" key="1">
    <source>
        <dbReference type="ARBA" id="ARBA00004651"/>
    </source>
</evidence>
<dbReference type="PANTHER" id="PTHR43370:SF1">
    <property type="entry name" value="GUANOSINE ABC TRANSPORTER PERMEASE PROTEIN NUPQ"/>
    <property type="match status" value="1"/>
</dbReference>
<evidence type="ECO:0000256" key="2">
    <source>
        <dbReference type="ARBA" id="ARBA00022475"/>
    </source>
</evidence>
<evidence type="ECO:0000313" key="8">
    <source>
        <dbReference type="Proteomes" id="UP000017840"/>
    </source>
</evidence>
<proteinExistence type="predicted"/>
<keyword evidence="4 6" id="KW-1133">Transmembrane helix</keyword>
<dbReference type="OrthoDB" id="372203at2157"/>
<evidence type="ECO:0000256" key="3">
    <source>
        <dbReference type="ARBA" id="ARBA00022692"/>
    </source>
</evidence>
<feature type="transmembrane region" description="Helical" evidence="6">
    <location>
        <begin position="137"/>
        <end position="162"/>
    </location>
</feature>
<feature type="transmembrane region" description="Helical" evidence="6">
    <location>
        <begin position="277"/>
        <end position="302"/>
    </location>
</feature>
<keyword evidence="3 6" id="KW-0812">Transmembrane</keyword>
<keyword evidence="8" id="KW-1185">Reference proteome</keyword>
<dbReference type="STRING" id="1324957.K933_02391"/>
<feature type="transmembrane region" description="Helical" evidence="6">
    <location>
        <begin position="240"/>
        <end position="265"/>
    </location>
</feature>
<dbReference type="GO" id="GO:0022857">
    <property type="term" value="F:transmembrane transporter activity"/>
    <property type="evidence" value="ECO:0007669"/>
    <property type="project" value="InterPro"/>
</dbReference>
<evidence type="ECO:0000256" key="5">
    <source>
        <dbReference type="ARBA" id="ARBA00023136"/>
    </source>
</evidence>
<evidence type="ECO:0000256" key="4">
    <source>
        <dbReference type="ARBA" id="ARBA00022989"/>
    </source>
</evidence>
<evidence type="ECO:0000256" key="6">
    <source>
        <dbReference type="SAM" id="Phobius"/>
    </source>
</evidence>